<keyword evidence="2" id="KW-1185">Reference proteome</keyword>
<accession>A0ABZ3J9Z1</accession>
<protein>
    <submittedName>
        <fullName evidence="1">Uncharacterized protein</fullName>
    </submittedName>
</protein>
<organism evidence="1 2">
    <name type="scientific">Sporomusa acidovorans (strain ATCC 49682 / DSM 3132 / Mol)</name>
    <dbReference type="NCBI Taxonomy" id="1123286"/>
    <lineage>
        <taxon>Bacteria</taxon>
        <taxon>Bacillati</taxon>
        <taxon>Bacillota</taxon>
        <taxon>Negativicutes</taxon>
        <taxon>Selenomonadales</taxon>
        <taxon>Sporomusaceae</taxon>
        <taxon>Sporomusa</taxon>
    </lineage>
</organism>
<dbReference type="EMBL" id="CP155571">
    <property type="protein sequence ID" value="XFO74819.1"/>
    <property type="molecule type" value="Genomic_DNA"/>
</dbReference>
<gene>
    <name evidence="1" type="ORF">SPACI_049300</name>
</gene>
<name>A0ABZ3J9Z1_SPOA4</name>
<proteinExistence type="predicted"/>
<sequence>MIQLPICLRLFGQGLFPVSGSYSSVSKKLLSKADLVFVFVCFREEFFLYAAVVTIFLLQHSVRLHKKTDSQSKTNEDNANAQNLFIDPLEGISPYLASGNRCGRSDKNLTPRHPTGKKKNQNSGSVHYFIFFGNS</sequence>
<reference evidence="1" key="1">
    <citation type="submission" date="2024-05" db="EMBL/GenBank/DDBJ databases">
        <title>Isolation and characterization of Sporomusa carbonis sp. nov., a carboxydotrophic hydrogenogen in the genus of Sporomusa isolated from a charcoal burning pile.</title>
        <authorList>
            <person name="Boeer T."/>
            <person name="Rosenbaum F."/>
            <person name="Eysell L."/>
            <person name="Mueller V."/>
            <person name="Daniel R."/>
            <person name="Poehlein A."/>
        </authorList>
    </citation>
    <scope>NUCLEOTIDE SEQUENCE [LARGE SCALE GENOMIC DNA]</scope>
    <source>
        <strain evidence="1">DSM 3132</strain>
    </source>
</reference>
<evidence type="ECO:0000313" key="1">
    <source>
        <dbReference type="EMBL" id="XFO74819.1"/>
    </source>
</evidence>
<dbReference type="Proteomes" id="UP000216052">
    <property type="component" value="Chromosome"/>
</dbReference>
<evidence type="ECO:0000313" key="2">
    <source>
        <dbReference type="Proteomes" id="UP000216052"/>
    </source>
</evidence>